<dbReference type="AlphaFoldDB" id="A0AAV7F5L6"/>
<comment type="similarity">
    <text evidence="1">Belongs to the NmrA-type oxidoreductase family. Isoflavone reductase subfamily.</text>
</comment>
<organism evidence="5 6">
    <name type="scientific">Aristolochia fimbriata</name>
    <name type="common">White veined hardy Dutchman's pipe vine</name>
    <dbReference type="NCBI Taxonomy" id="158543"/>
    <lineage>
        <taxon>Eukaryota</taxon>
        <taxon>Viridiplantae</taxon>
        <taxon>Streptophyta</taxon>
        <taxon>Embryophyta</taxon>
        <taxon>Tracheophyta</taxon>
        <taxon>Spermatophyta</taxon>
        <taxon>Magnoliopsida</taxon>
        <taxon>Magnoliidae</taxon>
        <taxon>Piperales</taxon>
        <taxon>Aristolochiaceae</taxon>
        <taxon>Aristolochia</taxon>
    </lineage>
</organism>
<dbReference type="Pfam" id="PF05368">
    <property type="entry name" value="NmrA"/>
    <property type="match status" value="1"/>
</dbReference>
<evidence type="ECO:0000256" key="3">
    <source>
        <dbReference type="ARBA" id="ARBA00023002"/>
    </source>
</evidence>
<dbReference type="CDD" id="cd05259">
    <property type="entry name" value="PCBER_SDR_a"/>
    <property type="match status" value="1"/>
</dbReference>
<dbReference type="PANTHER" id="PTHR43349:SF4">
    <property type="entry name" value="PINORESINOL REDUCTASE 1-RELATED"/>
    <property type="match status" value="1"/>
</dbReference>
<dbReference type="InterPro" id="IPR050608">
    <property type="entry name" value="NmrA-type/Isoflavone_red_sf"/>
</dbReference>
<evidence type="ECO:0000313" key="6">
    <source>
        <dbReference type="Proteomes" id="UP000825729"/>
    </source>
</evidence>
<dbReference type="Gene3D" id="3.40.50.720">
    <property type="entry name" value="NAD(P)-binding Rossmann-like Domain"/>
    <property type="match status" value="1"/>
</dbReference>
<dbReference type="Proteomes" id="UP000825729">
    <property type="component" value="Unassembled WGS sequence"/>
</dbReference>
<proteinExistence type="inferred from homology"/>
<dbReference type="EMBL" id="JAINDJ010000002">
    <property type="protein sequence ID" value="KAG9456480.1"/>
    <property type="molecule type" value="Genomic_DNA"/>
</dbReference>
<dbReference type="InterPro" id="IPR045312">
    <property type="entry name" value="PCBER-like"/>
</dbReference>
<dbReference type="GO" id="GO:0009807">
    <property type="term" value="P:lignan biosynthetic process"/>
    <property type="evidence" value="ECO:0007669"/>
    <property type="project" value="UniProtKB-ARBA"/>
</dbReference>
<name>A0AAV7F5L6_ARIFI</name>
<dbReference type="SUPFAM" id="SSF51735">
    <property type="entry name" value="NAD(P)-binding Rossmann-fold domains"/>
    <property type="match status" value="1"/>
</dbReference>
<evidence type="ECO:0000256" key="1">
    <source>
        <dbReference type="ARBA" id="ARBA00005725"/>
    </source>
</evidence>
<dbReference type="InterPro" id="IPR008030">
    <property type="entry name" value="NmrA-like"/>
</dbReference>
<evidence type="ECO:0000256" key="2">
    <source>
        <dbReference type="ARBA" id="ARBA00022857"/>
    </source>
</evidence>
<protein>
    <recommendedName>
        <fullName evidence="4">NmrA-like domain-containing protein</fullName>
    </recommendedName>
</protein>
<comment type="caution">
    <text evidence="5">The sequence shown here is derived from an EMBL/GenBank/DDBJ whole genome shotgun (WGS) entry which is preliminary data.</text>
</comment>
<keyword evidence="2" id="KW-0521">NADP</keyword>
<keyword evidence="3" id="KW-0560">Oxidoreductase</keyword>
<gene>
    <name evidence="5" type="ORF">H6P81_000988</name>
</gene>
<evidence type="ECO:0000313" key="5">
    <source>
        <dbReference type="EMBL" id="KAG9456480.1"/>
    </source>
</evidence>
<dbReference type="GO" id="GO:0010283">
    <property type="term" value="F:pinoresinol reductase activity"/>
    <property type="evidence" value="ECO:0007669"/>
    <property type="project" value="UniProtKB-ARBA"/>
</dbReference>
<dbReference type="PANTHER" id="PTHR43349">
    <property type="entry name" value="PINORESINOL REDUCTASE-RELATED"/>
    <property type="match status" value="1"/>
</dbReference>
<accession>A0AAV7F5L6</accession>
<keyword evidence="6" id="KW-1185">Reference proteome</keyword>
<evidence type="ECO:0000259" key="4">
    <source>
        <dbReference type="Pfam" id="PF05368"/>
    </source>
</evidence>
<dbReference type="InterPro" id="IPR036291">
    <property type="entry name" value="NAD(P)-bd_dom_sf"/>
</dbReference>
<reference evidence="5 6" key="1">
    <citation type="submission" date="2021-07" db="EMBL/GenBank/DDBJ databases">
        <title>The Aristolochia fimbriata genome: insights into angiosperm evolution, floral development and chemical biosynthesis.</title>
        <authorList>
            <person name="Jiao Y."/>
        </authorList>
    </citation>
    <scope>NUCLEOTIDE SEQUENCE [LARGE SCALE GENOMIC DNA]</scope>
    <source>
        <strain evidence="5">IBCAS-2021</strain>
        <tissue evidence="5">Leaf</tissue>
    </source>
</reference>
<sequence length="315" mass="35468">MEQKSRVLIVGGTGYLGRRLVLASLALGHPTFVLYRPEVASDPDKVQMLFGFKAKGATLLKGSLSDRGSLVSALKQVDAVVSALAGNHLRLAILEQLNLVQAIKQVGTIKRFLPSEFGMDAGRMEHAVPPGDQIFADKRVIRRAVEEANIPHTYVSANCFAAYFLPGLAQIGRFMPPSDDDRVFIYGHGDKKCIWVDEEDVATYVMRTVDDPRTLNKTVYIRPPANILSQMEVVNIWEKLTGKELRKTFLTGEQLLALMDKYEVPHQIGIAHVYQIFCVGDLYFPLDRPDDQLDTRDLYPEHKYVTVEEYLKRFV</sequence>
<feature type="domain" description="NmrA-like" evidence="4">
    <location>
        <begin position="3"/>
        <end position="311"/>
    </location>
</feature>
<dbReference type="Gene3D" id="3.90.25.10">
    <property type="entry name" value="UDP-galactose 4-epimerase, domain 1"/>
    <property type="match status" value="1"/>
</dbReference>